<keyword evidence="3" id="KW-1185">Reference proteome</keyword>
<protein>
    <submittedName>
        <fullName evidence="2">Rhodanese-like domain-containing protein</fullName>
    </submittedName>
</protein>
<dbReference type="InterPro" id="IPR001763">
    <property type="entry name" value="Rhodanese-like_dom"/>
</dbReference>
<evidence type="ECO:0000259" key="1">
    <source>
        <dbReference type="PROSITE" id="PS50206"/>
    </source>
</evidence>
<dbReference type="Proteomes" id="UP000606490">
    <property type="component" value="Unassembled WGS sequence"/>
</dbReference>
<sequence>MPGVPDISPRETWEALQGDPAAVLIDVRTDAEWNFVGLPDVTTAGKELLLIPWQLYPSMQVNGAFPEHLRKAGLTAENRLFFICRSGARSLAAGQAAQAAGFPRSYNVADGFEGPVDAEGHRGTVAGWKAEGLPWRQR</sequence>
<evidence type="ECO:0000313" key="2">
    <source>
        <dbReference type="EMBL" id="MBL6456516.1"/>
    </source>
</evidence>
<reference evidence="2 3" key="1">
    <citation type="submission" date="2021-01" db="EMBL/GenBank/DDBJ databases">
        <title>Belnapia mucosa sp. nov. and Belnapia arida sp. nov., isolated from the Tabernas Desert (Almeria, Spain).</title>
        <authorList>
            <person name="Molina-Menor E."/>
            <person name="Vidal-Verdu A."/>
            <person name="Calonge A."/>
            <person name="Satari L."/>
            <person name="Pereto Magraner J."/>
            <person name="Porcar Miralles M."/>
        </authorList>
    </citation>
    <scope>NUCLEOTIDE SEQUENCE [LARGE SCALE GENOMIC DNA]</scope>
    <source>
        <strain evidence="2 3">T6</strain>
    </source>
</reference>
<accession>A0ABS1V5V5</accession>
<dbReference type="RefSeq" id="WP_202826251.1">
    <property type="nucleotide sequence ID" value="NZ_JAEUXJ010000005.1"/>
</dbReference>
<name>A0ABS1V5V5_9PROT</name>
<dbReference type="Pfam" id="PF00581">
    <property type="entry name" value="Rhodanese"/>
    <property type="match status" value="1"/>
</dbReference>
<organism evidence="2 3">
    <name type="scientific">Belnapia mucosa</name>
    <dbReference type="NCBI Taxonomy" id="2804532"/>
    <lineage>
        <taxon>Bacteria</taxon>
        <taxon>Pseudomonadati</taxon>
        <taxon>Pseudomonadota</taxon>
        <taxon>Alphaproteobacteria</taxon>
        <taxon>Acetobacterales</taxon>
        <taxon>Roseomonadaceae</taxon>
        <taxon>Belnapia</taxon>
    </lineage>
</organism>
<comment type="caution">
    <text evidence="2">The sequence shown here is derived from an EMBL/GenBank/DDBJ whole genome shotgun (WGS) entry which is preliminary data.</text>
</comment>
<dbReference type="PROSITE" id="PS50206">
    <property type="entry name" value="RHODANESE_3"/>
    <property type="match status" value="1"/>
</dbReference>
<gene>
    <name evidence="2" type="ORF">JMJ55_14375</name>
</gene>
<dbReference type="SUPFAM" id="SSF52821">
    <property type="entry name" value="Rhodanese/Cell cycle control phosphatase"/>
    <property type="match status" value="1"/>
</dbReference>
<dbReference type="EMBL" id="JAEUXJ010000005">
    <property type="protein sequence ID" value="MBL6456516.1"/>
    <property type="molecule type" value="Genomic_DNA"/>
</dbReference>
<proteinExistence type="predicted"/>
<dbReference type="Gene3D" id="3.40.250.10">
    <property type="entry name" value="Rhodanese-like domain"/>
    <property type="match status" value="1"/>
</dbReference>
<dbReference type="SMART" id="SM00450">
    <property type="entry name" value="RHOD"/>
    <property type="match status" value="1"/>
</dbReference>
<feature type="domain" description="Rhodanese" evidence="1">
    <location>
        <begin position="18"/>
        <end position="124"/>
    </location>
</feature>
<evidence type="ECO:0000313" key="3">
    <source>
        <dbReference type="Proteomes" id="UP000606490"/>
    </source>
</evidence>
<dbReference type="InterPro" id="IPR036873">
    <property type="entry name" value="Rhodanese-like_dom_sf"/>
</dbReference>